<dbReference type="Proteomes" id="UP001232117">
    <property type="component" value="Chromosome"/>
</dbReference>
<feature type="domain" description="MAM" evidence="1">
    <location>
        <begin position="675"/>
        <end position="850"/>
    </location>
</feature>
<evidence type="ECO:0000313" key="2">
    <source>
        <dbReference type="EMBL" id="WGK95253.1"/>
    </source>
</evidence>
<dbReference type="Pfam" id="PF13585">
    <property type="entry name" value="CHU_C"/>
    <property type="match status" value="1"/>
</dbReference>
<dbReference type="InterPro" id="IPR025667">
    <property type="entry name" value="SprB_repeat"/>
</dbReference>
<gene>
    <name evidence="2" type="ORF">MG292_03205</name>
</gene>
<reference evidence="2 3" key="1">
    <citation type="submission" date="2023-06" db="EMBL/GenBank/DDBJ databases">
        <title>Complete Genome Sequence of Flavobacterium keumense K3R-10.</title>
        <authorList>
            <person name="Jeong H."/>
            <person name="Jhang S.Y."/>
            <person name="Kim J.N."/>
        </authorList>
    </citation>
    <scope>NUCLEOTIDE SEQUENCE [LARGE SCALE GENOMIC DNA]</scope>
    <source>
        <strain evidence="2 3">K3R-10</strain>
    </source>
</reference>
<dbReference type="Pfam" id="PF13573">
    <property type="entry name" value="SprB"/>
    <property type="match status" value="6"/>
</dbReference>
<dbReference type="RefSeq" id="WP_264534138.1">
    <property type="nucleotide sequence ID" value="NZ_CP092332.1"/>
</dbReference>
<accession>A0ABY8N7W8</accession>
<sequence>MNSLILRALGLKLIFENYIQKSKGIPNQSSVVILKKCQFIASVAMLFFCFVVGFAQNKKLSVVQTTTNTNPFTTQADLTSVCPDDGTELAKIFLCGSTSSRTLSIPSTGATAIVWEQLNETSCAPNTTKDCPNIATACSWTTVGTGVQFIATTSGQFRVRYQENGNQVYFFNVYQNGLDIPMTYTPIYCGKSGEIRVAQLTGYEYSLDGTNYQLSNVFSINTAGDYTLRVRRQGATTSDCIFTLPITIESKELGVSTTVTQPTSSIQKGSIQLTTSNVREQYFYKLMQGSTIINQVGPLLESEYGFPNLNAGNYTWGVKTSDCDWKTGDFTINSISPFQITYTIQPVTCQPGYVELFVSGGTPPYQFFFNGKTNPESSNKIAVPVSGTYTIKVVDSNNQFDTVSVNVPSQSPPVYTIQKVNENCYYPNSWQIKFNVTNDNGNSLRYSINNGQTFSTNPVFSGLSATPAGTTYKTVIEYTYGGVKCLLNEDIILVQPQFGLSATAGVSELIGCLPSPDEDKAKIRITNPQGGIPPYQYSFDNQASWTTNTSVLQPAGSYVFHIKDATGCISALNKVIVENIGVPSITVTNDSFNCDGTANSSVTITNVTATNFSYTYTLDGVAQSSNNFKNLAPGNHQLEVKYQPLIVPTPSNLLKEDFGYGADTTSPGMSAAYCFEKQTPPVICNLDKGWWLHINDGEYSVTSYIIYPHGAWFRPIDHTNPSIAKGRYLVVNIKGDNTQPIIYSKIINDIVPNQPISVEFYATNLLKKTIGGWAPNLRIALEDATGIQISTYDTGNIPQTEDWIKYSLSLNPGNNISLRFTVRSIQQQQGGNDVAIDDITAYQIPKLCAATRIINFVVPSGKAFDASITSQKNSSCSNSNDGEITITAQNYNPTEGYQYSKDNGITWQTVMTSPFTISNLSKGTYSIKIRYNATSTGVCVKSFSPIIITAPAPLLTTATITTLATCSQGATITVTTTGGSPFYKYELWNEFNTSIIRPRQNAAIFENVTPGKYTIRGSDANGCKNTADFSITVLESPKPIPAINSNSDLCYDTVNQSKIIIDVTSGTPPFTYSLNGAAPQTSNEFSSLFPGNYWVTIVDSNNCEAITSNSTIGEELKVAASLIKDLDCTANPDAIIKIAVEGGVKPLRYKVRKEGSSIASADVTIPNSDASFTYFVSDLNKGDYSFEIIDANGCTKSTNTITIQPKVYPEVLSLTQSQSILCHFDTTAAIIVNLDTTKGVAPFTYTLNNTITQDSPVFGNLAAGTYTIGVKDSKGCSSSEKTITLTAPEEIKILFHAVPITCNGSGISKGAVVVDSVKGGIPPYNYFVTGVNGYDEKELNNSGTTSHTFDVVDFGLYQINVIDSNGCSVLIQDVLVASPPEDLDIQVTTTIADCAIGGTALVAVGTATGSISSGPFHFSIYTGEIPAYPIGIWQNEDAAGSKKTVFTHLKPGLKYTFVVYDETTGCYYFETAESAIATNSTLEIRDLQIKNISCKGNADGKVSFTIKNNYAVTTPISYQALHSQSLLPVTGVSGTVSIPANGEVTITDLGLFPFGNYIVELKEETGAPNPACSVASIPFNITESAKDLILNAKILKNANCLAKGIISLQAQDGKAPYVYQIVNKNASGGSSLVPPPPPSEPITWVNTNTFTADAGDYLVFVKDSYGCVRKMEITLPKDTEPIISLAVANACVIEGQFEIELTTLTPGIKPYYASVNGSDFSPVIEPYTLQNQNSGKYTITIKDVNGCSNTQSLNIYSPLGLSSKVIQLPTCNTADGKIEAMVLGGSGNYEYKIDGGSAVSSPNFTDLSSGNHSIELKDTTTNCAKSISVNLEAPTPITGLVLSQKQVSCNGGNDGSITATITTPAIGTNDNPVYKYSIDGVNFQASNIFTGLMKGTYTVTVISGRECVTTDVISVSEPEAIRIPPPSVIQFGCNSTNNLNNASITVSEITGGSGTYTQYEFIKNGTRVQFGPKPTYIETDLNGGSYTVKVYDDKGCESSVSTTIAPFYVLDKLNVNSTSPISCITNETIQVSVSAIGGVPTNLDYSLSPISGSLIGTTFPSNLTGIFSGLTVGEYLITVKNTVTNCTIQEVYTINEPNTFGLTIDSVVDVSCFGGSNGSATITLVDQSTPSRAGVFSYVIKDSLGNLVQSSTTTSTGPITISNLKADTYSITATLSNAPFCGLTKKVTISQPIATLSLSESHSDITCAVGNNDGKITALPQGGWADFYEFKWEKEGIVIQNWGDITEINNLTQGNYTFYVRDAKGCEVNKQLILNNPLPISLKAAADKSLLSCFGDQTATISITNVSGGQGSNYWYTLEKKSPSPQVWGQQKSNEFKKLDAGIYTVTVTDNWSCIASSGEIEIKEPDPVVATLSVLNAPTCLSPAQLDLQISGGTPPYRFSTDNSVFSPFLSGVLNGKTGTNHYYVKDNNGCGAYQSNDIIIELPKGLSVLLDTTLAKVNCTGESTATILATAQGGLGNYSYSLLDDKDNLVRAAQLTGNFTSLAAGKYKVKVISSDCVPAESTIVTITEPASKLTPTYSLTDALCAGSNDGSVKINSSGGTVVIKHAISPNLSQFTESDLFENLAPGSYDLLVQDALGCYDKKVVTIGEPTVLSAQTLSTSIVQELCYDDKNAQFSIAISGGTLPYTISLDNPIGPFTTGSATQTQFDFVNLTGGSHTVYIQDAHHCTLDWTVNLNASIKLNPTTIVNYDCVNNTQHNQLKVVLDTSVSDYSLVQFALDGGVYQSSNVFSNLTPGDHFIRVKHNNGCVKDSPVFSIKKVEPLTLVVQEGGLNEIIAVPKGGGGNYTFTFEGQPNGTNPSYIYYKTQDYFVTVQDANGCTTSVTQKFNYIDICIPNYFTPNGDGINDTWAPGCTINYKNLSFTVLDRYGREIQTFHYGESWDGKYQEAALPSGDYWYVLKLNNSKDDREFVGHFTLYR</sequence>
<evidence type="ECO:0000313" key="3">
    <source>
        <dbReference type="Proteomes" id="UP001232117"/>
    </source>
</evidence>
<dbReference type="EMBL" id="CP092332">
    <property type="protein sequence ID" value="WGK95253.1"/>
    <property type="molecule type" value="Genomic_DNA"/>
</dbReference>
<dbReference type="InterPro" id="IPR026341">
    <property type="entry name" value="T9SS_type_B"/>
</dbReference>
<keyword evidence="3" id="KW-1185">Reference proteome</keyword>
<proteinExistence type="predicted"/>
<dbReference type="PROSITE" id="PS50060">
    <property type="entry name" value="MAM_2"/>
    <property type="match status" value="1"/>
</dbReference>
<evidence type="ECO:0000259" key="1">
    <source>
        <dbReference type="PROSITE" id="PS50060"/>
    </source>
</evidence>
<protein>
    <submittedName>
        <fullName evidence="2">T9SS type B sorting domain-containing protein</fullName>
    </submittedName>
</protein>
<name>A0ABY8N7W8_9FLAO</name>
<organism evidence="2 3">
    <name type="scientific">Flavobacterium keumense</name>
    <dbReference type="NCBI Taxonomy" id="1306518"/>
    <lineage>
        <taxon>Bacteria</taxon>
        <taxon>Pseudomonadati</taxon>
        <taxon>Bacteroidota</taxon>
        <taxon>Flavobacteriia</taxon>
        <taxon>Flavobacteriales</taxon>
        <taxon>Flavobacteriaceae</taxon>
        <taxon>Flavobacterium</taxon>
    </lineage>
</organism>
<dbReference type="InterPro" id="IPR000998">
    <property type="entry name" value="MAM_dom"/>
</dbReference>
<dbReference type="NCBIfam" id="TIGR04131">
    <property type="entry name" value="Bac_Flav_CTERM"/>
    <property type="match status" value="1"/>
</dbReference>